<dbReference type="Proteomes" id="UP000249986">
    <property type="component" value="Unassembled WGS sequence"/>
</dbReference>
<dbReference type="Proteomes" id="UP001289066">
    <property type="component" value="Unassembled WGS sequence"/>
</dbReference>
<evidence type="ECO:0000256" key="1">
    <source>
        <dbReference type="HAMAP-Rule" id="MF_01448"/>
    </source>
</evidence>
<dbReference type="Proteomes" id="UP001288944">
    <property type="component" value="Unassembled WGS sequence"/>
</dbReference>
<reference evidence="2 17" key="1">
    <citation type="journal article" date="2016" name="PLoS ONE">
        <title>Plasmid Characterization and Chromosome Analysis of Two netF+ Clostridium perfringens Isolates Associated with Foal and Canine Necrotizing Enteritis.</title>
        <authorList>
            <person name="Mehdizadeh Gohari I."/>
            <person name="Kropinski A.M."/>
            <person name="Weese S.J."/>
            <person name="Parreira V.R."/>
            <person name="Whitehead A.E."/>
            <person name="Boerlin P."/>
            <person name="Prescott J.F."/>
        </authorList>
    </citation>
    <scope>NUCLEOTIDE SEQUENCE [LARGE SCALE GENOMIC DNA]</scope>
    <source>
        <strain evidence="2 17">JP838</strain>
    </source>
</reference>
<evidence type="ECO:0000313" key="5">
    <source>
        <dbReference type="EMBL" id="MBO3358179.1"/>
    </source>
</evidence>
<evidence type="ECO:0000313" key="8">
    <source>
        <dbReference type="EMBL" id="MDZ4997642.1"/>
    </source>
</evidence>
<dbReference type="Proteomes" id="UP000247117">
    <property type="component" value="Unassembled WGS sequence"/>
</dbReference>
<evidence type="ECO:0000313" key="19">
    <source>
        <dbReference type="Proteomes" id="UP000249986"/>
    </source>
</evidence>
<dbReference type="Proteomes" id="UP000668358">
    <property type="component" value="Unassembled WGS sequence"/>
</dbReference>
<evidence type="ECO:0000313" key="22">
    <source>
        <dbReference type="Proteomes" id="UP000481454"/>
    </source>
</evidence>
<dbReference type="EMBL" id="DACTCB010000001">
    <property type="protein sequence ID" value="HAT4306467.1"/>
    <property type="molecule type" value="Genomic_DNA"/>
</dbReference>
<evidence type="ECO:0000313" key="2">
    <source>
        <dbReference type="EMBL" id="AMN36135.1"/>
    </source>
</evidence>
<dbReference type="Proteomes" id="UP001291306">
    <property type="component" value="Unassembled WGS sequence"/>
</dbReference>
<dbReference type="GeneID" id="93001845"/>
<dbReference type="Proteomes" id="UP001292368">
    <property type="component" value="Unassembled WGS sequence"/>
</dbReference>
<dbReference type="OMA" id="MSYYSKD"/>
<dbReference type="EMBL" id="WNVC01000002">
    <property type="protein sequence ID" value="MDZ4997642.1"/>
    <property type="molecule type" value="Genomic_DNA"/>
</dbReference>
<evidence type="ECO:0000313" key="3">
    <source>
        <dbReference type="EMBL" id="HAT4297410.1"/>
    </source>
</evidence>
<dbReference type="InterPro" id="IPR009711">
    <property type="entry name" value="UPF0473"/>
</dbReference>
<evidence type="ECO:0000313" key="16">
    <source>
        <dbReference type="EMBL" id="SQC07278.1"/>
    </source>
</evidence>
<evidence type="ECO:0000313" key="12">
    <source>
        <dbReference type="EMBL" id="NGU29308.1"/>
    </source>
</evidence>
<reference evidence="3" key="8">
    <citation type="submission" date="2020-07" db="EMBL/GenBank/DDBJ databases">
        <authorList>
            <consortium name="NCBI Pathogen Detection Project"/>
        </authorList>
    </citation>
    <scope>NUCLEOTIDE SEQUENCE</scope>
    <source>
        <strain evidence="3">C25</strain>
        <strain evidence="4">C8</strain>
    </source>
</reference>
<dbReference type="RefSeq" id="WP_003449706.1">
    <property type="nucleotide sequence ID" value="NZ_AP026870.1"/>
</dbReference>
<evidence type="ECO:0000313" key="13">
    <source>
        <dbReference type="EMBL" id="PWX40213.1"/>
    </source>
</evidence>
<sequence>MEEKQIMAFRDEEGNKVEFEVVAKIYLGEKNKKEYIVLSPVEGNGDEADDFVFRVDKVNDSVEYNLVEDDEEFRLVKKEYKKLLY</sequence>
<dbReference type="EMBL" id="RQNR01000001">
    <property type="protein sequence ID" value="RQN26150.1"/>
    <property type="molecule type" value="Genomic_DNA"/>
</dbReference>
<evidence type="ECO:0000313" key="7">
    <source>
        <dbReference type="EMBL" id="MDZ4907685.1"/>
    </source>
</evidence>
<dbReference type="EMBL" id="JAALLZ010000001">
    <property type="protein sequence ID" value="NGU29308.1"/>
    <property type="molecule type" value="Genomic_DNA"/>
</dbReference>
<reference evidence="3" key="3">
    <citation type="journal article" date="2018" name="Genome Biol.">
        <title>SKESA: strategic k-mer extension for scrupulous assemblies.</title>
        <authorList>
            <person name="Souvorov A."/>
            <person name="Agarwala R."/>
            <person name="Lipman D.J."/>
        </authorList>
    </citation>
    <scope>NUCLEOTIDE SEQUENCE</scope>
    <source>
        <strain evidence="3">C25</strain>
        <strain evidence="4">C8</strain>
    </source>
</reference>
<evidence type="ECO:0000313" key="4">
    <source>
        <dbReference type="EMBL" id="HAT4306467.1"/>
    </source>
</evidence>
<evidence type="ECO:0000313" key="21">
    <source>
        <dbReference type="Proteomes" id="UP000273641"/>
    </source>
</evidence>
<dbReference type="AlphaFoldDB" id="A0A127EJJ9"/>
<dbReference type="EMBL" id="UAWO01000002">
    <property type="protein sequence ID" value="SQC07278.1"/>
    <property type="molecule type" value="Genomic_DNA"/>
</dbReference>
<comment type="similarity">
    <text evidence="1">Belongs to the UPF0473 family.</text>
</comment>
<evidence type="ECO:0000313" key="11">
    <source>
        <dbReference type="EMBL" id="MDZ7540065.1"/>
    </source>
</evidence>
<dbReference type="EMBL" id="JAENRE010000002">
    <property type="protein sequence ID" value="MBO3415983.1"/>
    <property type="molecule type" value="Genomic_DNA"/>
</dbReference>
<evidence type="ECO:0000313" key="15">
    <source>
        <dbReference type="EMBL" id="SQB61230.1"/>
    </source>
</evidence>
<dbReference type="EMBL" id="UAWG01000021">
    <property type="protein sequence ID" value="SQB61230.1"/>
    <property type="molecule type" value="Genomic_DNA"/>
</dbReference>
<evidence type="ECO:0000313" key="18">
    <source>
        <dbReference type="Proteomes" id="UP000247117"/>
    </source>
</evidence>
<dbReference type="EMBL" id="WNVM01000001">
    <property type="protein sequence ID" value="MDZ5007733.1"/>
    <property type="molecule type" value="Genomic_DNA"/>
</dbReference>
<dbReference type="HAMAP" id="MF_01448">
    <property type="entry name" value="UPF0473"/>
    <property type="match status" value="1"/>
</dbReference>
<evidence type="ECO:0000313" key="9">
    <source>
        <dbReference type="EMBL" id="MDZ5007733.1"/>
    </source>
</evidence>
<reference evidence="14 21" key="5">
    <citation type="submission" date="2018-11" db="EMBL/GenBank/DDBJ databases">
        <title>Draft genome sequences of potential pathogenic Clostridium perfringens from environmental surface water in the North West Province, South Africa.</title>
        <authorList>
            <person name="Fourie J.C.J."/>
            <person name="Sanko T.J."/>
            <person name="Bezuidenhout C."/>
            <person name="Mienie C."/>
            <person name="Adeleke R."/>
        </authorList>
    </citation>
    <scope>NUCLEOTIDE SEQUENCE [LARGE SCALE GENOMIC DNA]</scope>
    <source>
        <strain evidence="14 21">SC4-C13</strain>
    </source>
</reference>
<dbReference type="Proteomes" id="UP000859547">
    <property type="component" value="Unassembled WGS sequence"/>
</dbReference>
<dbReference type="Proteomes" id="UP000250234">
    <property type="component" value="Unassembled WGS sequence"/>
</dbReference>
<name>A0A127EJJ9_CLOPF</name>
<evidence type="ECO:0000313" key="10">
    <source>
        <dbReference type="EMBL" id="MDZ5031384.1"/>
    </source>
</evidence>
<reference evidence="19 20" key="4">
    <citation type="submission" date="2018-06" db="EMBL/GenBank/DDBJ databases">
        <authorList>
            <consortium name="Pathogen Informatics"/>
            <person name="Doyle S."/>
        </authorList>
    </citation>
    <scope>NUCLEOTIDE SEQUENCE [LARGE SCALE GENOMIC DNA]</scope>
    <source>
        <strain evidence="15 19">NCTC10719</strain>
        <strain evidence="16 20">NCTC8081</strain>
    </source>
</reference>
<reference evidence="13 18" key="2">
    <citation type="journal article" date="2018" name="BMC Genomics">
        <title>Whole genome analysis reveals the diversity and evolutionary relationships between necrotic enteritis-causing strains of Clostridium perfringens.</title>
        <authorList>
            <person name="Lacey J.A."/>
            <person name="Allnutt T.R."/>
            <person name="Vezina B."/>
            <person name="Van T.T.H."/>
            <person name="Stent T."/>
            <person name="Han X."/>
            <person name="Rood J.I."/>
            <person name="Wade B."/>
            <person name="Keyburn A.L."/>
            <person name="Seeman T."/>
            <person name="Chen H."/>
            <person name="Haring V."/>
            <person name="Johanesen P.A."/>
            <person name="Lyras D."/>
            <person name="Moore R.J."/>
        </authorList>
    </citation>
    <scope>NUCLEOTIDE SEQUENCE [LARGE SCALE GENOMIC DNA]</scope>
    <source>
        <strain evidence="13 18">EUR-NE15</strain>
    </source>
</reference>
<dbReference type="Proteomes" id="UP000273641">
    <property type="component" value="Unassembled WGS sequence"/>
</dbReference>
<dbReference type="Proteomes" id="UP000481454">
    <property type="component" value="Unassembled WGS sequence"/>
</dbReference>
<dbReference type="Proteomes" id="UP000855421">
    <property type="component" value="Unassembled WGS sequence"/>
</dbReference>
<dbReference type="Proteomes" id="UP000070260">
    <property type="component" value="Chromosome"/>
</dbReference>
<dbReference type="EMBL" id="CP010994">
    <property type="protein sequence ID" value="AMN36135.1"/>
    <property type="molecule type" value="Genomic_DNA"/>
</dbReference>
<evidence type="ECO:0000313" key="23">
    <source>
        <dbReference type="Proteomes" id="UP000668358"/>
    </source>
</evidence>
<evidence type="ECO:0000313" key="20">
    <source>
        <dbReference type="Proteomes" id="UP000250234"/>
    </source>
</evidence>
<reference evidence="5 23" key="9">
    <citation type="submission" date="2020-12" db="EMBL/GenBank/DDBJ databases">
        <title>Comparative genomics of Clostridium perfringens reveals patterns of host-associated phylogenetic clades and virulence factors.</title>
        <authorList>
            <person name="Smith A.H."/>
            <person name="Geier R."/>
        </authorList>
    </citation>
    <scope>NUCLEOTIDE SEQUENCE</scope>
    <source>
        <strain evidence="6 23">CHD15829P</strain>
        <strain evidence="5">CHD30677R</strain>
    </source>
</reference>
<dbReference type="Proteomes" id="UP001288778">
    <property type="component" value="Unassembled WGS sequence"/>
</dbReference>
<dbReference type="EMBL" id="JAENQP010000002">
    <property type="protein sequence ID" value="MBO3358179.1"/>
    <property type="molecule type" value="Genomic_DNA"/>
</dbReference>
<dbReference type="EMBL" id="PJTB01000002">
    <property type="protein sequence ID" value="PWX40213.1"/>
    <property type="molecule type" value="Genomic_DNA"/>
</dbReference>
<dbReference type="Proteomes" id="UP000668068">
    <property type="component" value="Unassembled WGS sequence"/>
</dbReference>
<protein>
    <recommendedName>
        <fullName evidence="1">UPF0473 protein CYK91_08730</fullName>
    </recommendedName>
</protein>
<dbReference type="EMBL" id="WNUI01000001">
    <property type="protein sequence ID" value="MDZ4907685.1"/>
    <property type="molecule type" value="Genomic_DNA"/>
</dbReference>
<dbReference type="Pfam" id="PF06949">
    <property type="entry name" value="DUF1292"/>
    <property type="match status" value="1"/>
</dbReference>
<dbReference type="EMBL" id="WNVG01000002">
    <property type="protein sequence ID" value="MDZ5031384.1"/>
    <property type="molecule type" value="Genomic_DNA"/>
</dbReference>
<organism evidence="2 17">
    <name type="scientific">Clostridium perfringens</name>
    <dbReference type="NCBI Taxonomy" id="1502"/>
    <lineage>
        <taxon>Bacteria</taxon>
        <taxon>Bacillati</taxon>
        <taxon>Bacillota</taxon>
        <taxon>Clostridia</taxon>
        <taxon>Eubacteriales</taxon>
        <taxon>Clostridiaceae</taxon>
        <taxon>Clostridium</taxon>
    </lineage>
</organism>
<accession>A0A127EJJ9</accession>
<dbReference type="PATRIC" id="fig|1502.156.peg.1859"/>
<dbReference type="NCBIfam" id="NF010218">
    <property type="entry name" value="PRK13678.2-1"/>
    <property type="match status" value="1"/>
</dbReference>
<proteinExistence type="inferred from homology"/>
<reference evidence="7" key="6">
    <citation type="submission" date="2019-11" db="EMBL/GenBank/DDBJ databases">
        <title>Characterization of Clostridium perfringens isolates from swine manure treated agricultural soils.</title>
        <authorList>
            <person name="Wushke S.T."/>
        </authorList>
    </citation>
    <scope>NUCLEOTIDE SEQUENCE</scope>
    <source>
        <strain evidence="9">V2</strain>
        <strain evidence="10">X15</strain>
        <strain evidence="8">X26</strain>
        <strain evidence="11">X62</strain>
        <strain evidence="7">X94</strain>
    </source>
</reference>
<reference evidence="12 22" key="7">
    <citation type="submission" date="2020-02" db="EMBL/GenBank/DDBJ databases">
        <title>Genomic Insights into the Phylogeny and Genetic Plasticity of the Human and Animal Enteric Pathogen Clostridium perfringens.</title>
        <authorList>
            <person name="Feng Y."/>
            <person name="Hu Y."/>
        </authorList>
    </citation>
    <scope>NUCLEOTIDE SEQUENCE [LARGE SCALE GENOMIC DNA]</scope>
    <source>
        <strain evidence="12 22">CP-40</strain>
    </source>
</reference>
<evidence type="ECO:0000313" key="14">
    <source>
        <dbReference type="EMBL" id="RQN26150.1"/>
    </source>
</evidence>
<evidence type="ECO:0000313" key="17">
    <source>
        <dbReference type="Proteomes" id="UP000070260"/>
    </source>
</evidence>
<dbReference type="OrthoDB" id="1925408at2"/>
<dbReference type="EMBL" id="DACTBT010000002">
    <property type="protein sequence ID" value="HAT4297410.1"/>
    <property type="molecule type" value="Genomic_DNA"/>
</dbReference>
<evidence type="ECO:0000313" key="6">
    <source>
        <dbReference type="EMBL" id="MBO3415983.1"/>
    </source>
</evidence>
<dbReference type="EMBL" id="WNUR01000002">
    <property type="protein sequence ID" value="MDZ7540065.1"/>
    <property type="molecule type" value="Genomic_DNA"/>
</dbReference>
<gene>
    <name evidence="13" type="ORF">CYK91_08730</name>
    <name evidence="14" type="ORF">EHZ11_03210</name>
    <name evidence="12" type="ORF">G6Z34_04145</name>
    <name evidence="7" type="ORF">GNF68_01150</name>
    <name evidence="9" type="ORF">GNF77_02220</name>
    <name evidence="8" type="ORF">GNF79_00770</name>
    <name evidence="10" type="ORF">GNF81_00850</name>
    <name evidence="11" type="ORF">GNF83_02190</name>
    <name evidence="3" type="ORF">I9063_000715</name>
    <name evidence="4" type="ORF">I9080_000217</name>
    <name evidence="2" type="ORF">JFP838_10305</name>
    <name evidence="5" type="ORF">JJB47_05200</name>
    <name evidence="6" type="ORF">JJB78_05515</name>
    <name evidence="15" type="ORF">NCTC10719_02907</name>
    <name evidence="16" type="ORF">NCTC8081_01405</name>
</gene>